<dbReference type="SUPFAM" id="SSF52540">
    <property type="entry name" value="P-loop containing nucleoside triphosphate hydrolases"/>
    <property type="match status" value="1"/>
</dbReference>
<keyword evidence="4" id="KW-0808">Transferase</keyword>
<evidence type="ECO:0000313" key="4">
    <source>
        <dbReference type="EMBL" id="MEE2025701.1"/>
    </source>
</evidence>
<dbReference type="InterPro" id="IPR004622">
    <property type="entry name" value="DNA_pol_HolB"/>
</dbReference>
<dbReference type="PANTHER" id="PTHR11669:SF8">
    <property type="entry name" value="DNA POLYMERASE III SUBUNIT DELTA"/>
    <property type="match status" value="1"/>
</dbReference>
<organism evidence="4 5">
    <name type="scientific">Alkalimonas mucilaginosa</name>
    <dbReference type="NCBI Taxonomy" id="3057676"/>
    <lineage>
        <taxon>Bacteria</taxon>
        <taxon>Pseudomonadati</taxon>
        <taxon>Pseudomonadota</taxon>
        <taxon>Gammaproteobacteria</taxon>
        <taxon>Alkalimonas</taxon>
    </lineage>
</organism>
<keyword evidence="4" id="KW-0548">Nucleotidyltransferase</keyword>
<name>A0ABU7JJT8_9GAMM</name>
<dbReference type="NCBIfam" id="TIGR00678">
    <property type="entry name" value="holB"/>
    <property type="match status" value="1"/>
</dbReference>
<dbReference type="PANTHER" id="PTHR11669">
    <property type="entry name" value="REPLICATION FACTOR C / DNA POLYMERASE III GAMMA-TAU SUBUNIT"/>
    <property type="match status" value="1"/>
</dbReference>
<keyword evidence="5" id="KW-1185">Reference proteome</keyword>
<evidence type="ECO:0000256" key="2">
    <source>
        <dbReference type="ARBA" id="ARBA00022932"/>
    </source>
</evidence>
<protein>
    <recommendedName>
        <fullName evidence="1">DNA-directed DNA polymerase</fullName>
        <ecNumber evidence="1">2.7.7.7</ecNumber>
    </recommendedName>
</protein>
<dbReference type="Proteomes" id="UP001339167">
    <property type="component" value="Unassembled WGS sequence"/>
</dbReference>
<dbReference type="EC" id="2.7.7.7" evidence="1"/>
<dbReference type="EMBL" id="JAUGZK010000015">
    <property type="protein sequence ID" value="MEE2025701.1"/>
    <property type="molecule type" value="Genomic_DNA"/>
</dbReference>
<comment type="caution">
    <text evidence="4">The sequence shown here is derived from an EMBL/GenBank/DDBJ whole genome shotgun (WGS) entry which is preliminary data.</text>
</comment>
<dbReference type="InterPro" id="IPR027417">
    <property type="entry name" value="P-loop_NTPase"/>
</dbReference>
<dbReference type="RefSeq" id="WP_330089012.1">
    <property type="nucleotide sequence ID" value="NZ_JAUGZK010000015.1"/>
</dbReference>
<gene>
    <name evidence="4" type="primary">holB</name>
    <name evidence="4" type="ORF">QWF21_15795</name>
</gene>
<sequence length="298" mass="33787">MLPWLEDSYQQLAALHQQHSLSHALLLSGNQGLGKHLLAAELVQLLLCQSETLQKPCGQCKACQLYQAGHHPDFWQETDSEGRIGVDAVRQLSRFFHEHAQQGGARVAVLPKAERMTEAAANALLKTLEEPPQHAYLILTSHQPALLLPTILSRCQQWPLAVRQPEQAIGWLQQHSKQPIPALLKSMSVTAPLQALDWLQHGQAEQAAETLLQLESYVQDEADMIATVQLLLKNQHLPLLLSWFIAERVPELMDYLPQRYWQLLQSFQRWCRDEQQLLGQNKSLSLTALLIELKRIKA</sequence>
<dbReference type="InterPro" id="IPR050238">
    <property type="entry name" value="DNA_Rep/Repair_Clamp_Loader"/>
</dbReference>
<dbReference type="Pfam" id="PF13177">
    <property type="entry name" value="DNA_pol3_delta2"/>
    <property type="match status" value="1"/>
</dbReference>
<comment type="catalytic activity">
    <reaction evidence="3">
        <text>DNA(n) + a 2'-deoxyribonucleoside 5'-triphosphate = DNA(n+1) + diphosphate</text>
        <dbReference type="Rhea" id="RHEA:22508"/>
        <dbReference type="Rhea" id="RHEA-COMP:17339"/>
        <dbReference type="Rhea" id="RHEA-COMP:17340"/>
        <dbReference type="ChEBI" id="CHEBI:33019"/>
        <dbReference type="ChEBI" id="CHEBI:61560"/>
        <dbReference type="ChEBI" id="CHEBI:173112"/>
        <dbReference type="EC" id="2.7.7.7"/>
    </reaction>
</comment>
<dbReference type="Gene3D" id="3.40.50.300">
    <property type="entry name" value="P-loop containing nucleotide triphosphate hydrolases"/>
    <property type="match status" value="1"/>
</dbReference>
<evidence type="ECO:0000256" key="1">
    <source>
        <dbReference type="ARBA" id="ARBA00012417"/>
    </source>
</evidence>
<proteinExistence type="predicted"/>
<dbReference type="GO" id="GO:0003887">
    <property type="term" value="F:DNA-directed DNA polymerase activity"/>
    <property type="evidence" value="ECO:0007669"/>
    <property type="project" value="UniProtKB-EC"/>
</dbReference>
<keyword evidence="2" id="KW-0239">DNA-directed DNA polymerase</keyword>
<evidence type="ECO:0000313" key="5">
    <source>
        <dbReference type="Proteomes" id="UP001339167"/>
    </source>
</evidence>
<accession>A0ABU7JJT8</accession>
<evidence type="ECO:0000256" key="3">
    <source>
        <dbReference type="ARBA" id="ARBA00049244"/>
    </source>
</evidence>
<reference evidence="4 5" key="1">
    <citation type="submission" date="2023-06" db="EMBL/GenBank/DDBJ databases">
        <title>Alkalimonas sp., MEB004 an alkaliphilic bacterium isolated from Lonar Lake, India.</title>
        <authorList>
            <person name="Joshi A."/>
            <person name="Thite S."/>
        </authorList>
    </citation>
    <scope>NUCLEOTIDE SEQUENCE [LARGE SCALE GENOMIC DNA]</scope>
    <source>
        <strain evidence="4 5">MEB004</strain>
    </source>
</reference>